<protein>
    <submittedName>
        <fullName evidence="1">Uncharacterized protein</fullName>
    </submittedName>
</protein>
<evidence type="ECO:0000313" key="1">
    <source>
        <dbReference type="EMBL" id="GAA4483780.1"/>
    </source>
</evidence>
<gene>
    <name evidence="1" type="ORF">GCM10023191_005940</name>
</gene>
<comment type="caution">
    <text evidence="1">The sequence shown here is derived from an EMBL/GenBank/DDBJ whole genome shotgun (WGS) entry which is preliminary data.</text>
</comment>
<dbReference type="EMBL" id="BAABHF010000009">
    <property type="protein sequence ID" value="GAA4483780.1"/>
    <property type="molecule type" value="Genomic_DNA"/>
</dbReference>
<keyword evidence="2" id="KW-1185">Reference proteome</keyword>
<dbReference type="Proteomes" id="UP001500503">
    <property type="component" value="Unassembled WGS sequence"/>
</dbReference>
<reference evidence="2" key="1">
    <citation type="journal article" date="2019" name="Int. J. Syst. Evol. Microbiol.">
        <title>The Global Catalogue of Microorganisms (GCM) 10K type strain sequencing project: providing services to taxonomists for standard genome sequencing and annotation.</title>
        <authorList>
            <consortium name="The Broad Institute Genomics Platform"/>
            <consortium name="The Broad Institute Genome Sequencing Center for Infectious Disease"/>
            <person name="Wu L."/>
            <person name="Ma J."/>
        </authorList>
    </citation>
    <scope>NUCLEOTIDE SEQUENCE [LARGE SCALE GENOMIC DNA]</scope>
    <source>
        <strain evidence="2">JCM 17933</strain>
    </source>
</reference>
<organism evidence="1 2">
    <name type="scientific">Actinoallomurus oryzae</name>
    <dbReference type="NCBI Taxonomy" id="502180"/>
    <lineage>
        <taxon>Bacteria</taxon>
        <taxon>Bacillati</taxon>
        <taxon>Actinomycetota</taxon>
        <taxon>Actinomycetes</taxon>
        <taxon>Streptosporangiales</taxon>
        <taxon>Thermomonosporaceae</taxon>
        <taxon>Actinoallomurus</taxon>
    </lineage>
</organism>
<accession>A0ABP8PC36</accession>
<evidence type="ECO:0000313" key="2">
    <source>
        <dbReference type="Proteomes" id="UP001500503"/>
    </source>
</evidence>
<proteinExistence type="predicted"/>
<sequence length="326" mass="36922">MWSKCRKTQEARLSLHMAAREWLSNTCPGAFSEAGKQQPVIDLLLLEEHDPTLGERTDRELGDALRAIGLTESATVHRSSEYLPGLLLEPVDERMCPALAGRPTWALWGQRTKVAVSAIRDISVYGLEQVNAISYMVNQIARNFFVSLAISELLRLSEERYAALRDSAKTQHGHFKGRHLARLRETFLTLSLDLTSTYRDIQHFNTSSNGEYDITFTMTEAPWITKEREAAGDTDRREIDLVKNMKEKQIESAEKLVSSDNDYRDIMSTVASLWASSDTFKIGRLALWVSLTSLLVALLVADYSGDLIVVHIWKWLVHISSHHHVK</sequence>
<name>A0ABP8PC36_9ACTN</name>